<dbReference type="InterPro" id="IPR020846">
    <property type="entry name" value="MFS_dom"/>
</dbReference>
<evidence type="ECO:0000256" key="2">
    <source>
        <dbReference type="ARBA" id="ARBA00022448"/>
    </source>
</evidence>
<dbReference type="EMBL" id="JAAMFI010000004">
    <property type="protein sequence ID" value="MBS9335604.1"/>
    <property type="molecule type" value="Genomic_DNA"/>
</dbReference>
<evidence type="ECO:0000256" key="3">
    <source>
        <dbReference type="ARBA" id="ARBA00022692"/>
    </source>
</evidence>
<evidence type="ECO:0000256" key="1">
    <source>
        <dbReference type="ARBA" id="ARBA00004651"/>
    </source>
</evidence>
<dbReference type="InterPro" id="IPR011701">
    <property type="entry name" value="MFS"/>
</dbReference>
<evidence type="ECO:0000256" key="5">
    <source>
        <dbReference type="ARBA" id="ARBA00023136"/>
    </source>
</evidence>
<dbReference type="Pfam" id="PF07690">
    <property type="entry name" value="MFS_1"/>
    <property type="match status" value="1"/>
</dbReference>
<feature type="transmembrane region" description="Helical" evidence="6">
    <location>
        <begin position="62"/>
        <end position="83"/>
    </location>
</feature>
<gene>
    <name evidence="8" type="ORF">G6R27_06130</name>
</gene>
<feature type="transmembrane region" description="Helical" evidence="6">
    <location>
        <begin position="90"/>
        <end position="108"/>
    </location>
</feature>
<evidence type="ECO:0000256" key="4">
    <source>
        <dbReference type="ARBA" id="ARBA00022989"/>
    </source>
</evidence>
<feature type="transmembrane region" description="Helical" evidence="6">
    <location>
        <begin position="176"/>
        <end position="193"/>
    </location>
</feature>
<keyword evidence="2" id="KW-0813">Transport</keyword>
<evidence type="ECO:0000256" key="6">
    <source>
        <dbReference type="SAM" id="Phobius"/>
    </source>
</evidence>
<feature type="transmembrane region" description="Helical" evidence="6">
    <location>
        <begin position="269"/>
        <end position="290"/>
    </location>
</feature>
<evidence type="ECO:0000313" key="8">
    <source>
        <dbReference type="EMBL" id="MBS9335604.1"/>
    </source>
</evidence>
<organism evidence="8 9">
    <name type="scientific">Fructobacillus papyriferae</name>
    <dbReference type="NCBI Taxonomy" id="2713171"/>
    <lineage>
        <taxon>Bacteria</taxon>
        <taxon>Bacillati</taxon>
        <taxon>Bacillota</taxon>
        <taxon>Bacilli</taxon>
        <taxon>Lactobacillales</taxon>
        <taxon>Lactobacillaceae</taxon>
        <taxon>Fructobacillus</taxon>
    </lineage>
</organism>
<accession>A0ABS5QQY9</accession>
<feature type="transmembrane region" description="Helical" evidence="6">
    <location>
        <begin position="228"/>
        <end position="249"/>
    </location>
</feature>
<feature type="transmembrane region" description="Helical" evidence="6">
    <location>
        <begin position="114"/>
        <end position="136"/>
    </location>
</feature>
<dbReference type="Gene3D" id="1.20.1250.20">
    <property type="entry name" value="MFS general substrate transporter like domains"/>
    <property type="match status" value="1"/>
</dbReference>
<sequence length="415" mass="45358">MSEEKQQGADHLRYRDFTHNQKMTMLSTTAGFGLEHMDAMLLPLAMSSIVASLGISNTAGGLITTISMFGTLLGGMIFGILADKVGRVRVFNWTIFIVAFATAALYFANNIYEIYLLKFIAGVGTAAEYGAGVTLIAENFAGKKIGKLTSLAHIGGQVGTILATVAAALILPRWGWNALFLFGLLPIIFAFFVRRHLKDSAEFEAVKEKREKQEQKAPLKEVFKTPALAYQTTALVLMMMVQIGGYYGLMNWLPKIMQKHLGLSISGSSYWMIATIVGMSLGMYLFGSFLDNFGPRIAFGGFLALAAISVYLLLFAQSAWSLLFIMMIVGFFSNGMYGGFGVVVSRLYPADSRVTANSVVSSGGKVLGGFFPAIVGWLMDNFSLSHVMMFFTAAYLFSLVVMLTIPALRRKDIQF</sequence>
<keyword evidence="3 6" id="KW-0812">Transmembrane</keyword>
<dbReference type="PROSITE" id="PS50850">
    <property type="entry name" value="MFS"/>
    <property type="match status" value="1"/>
</dbReference>
<comment type="subcellular location">
    <subcellularLocation>
        <location evidence="1">Cell membrane</location>
        <topology evidence="1">Multi-pass membrane protein</topology>
    </subcellularLocation>
</comment>
<dbReference type="InterPro" id="IPR036259">
    <property type="entry name" value="MFS_trans_sf"/>
</dbReference>
<reference evidence="8 9" key="1">
    <citation type="submission" date="2020-02" db="EMBL/GenBank/DDBJ databases">
        <title>Fructobacillus sp. isolated from paper mulberry of Taiwan.</title>
        <authorList>
            <person name="Lin S.-T."/>
        </authorList>
    </citation>
    <scope>NUCLEOTIDE SEQUENCE [LARGE SCALE GENOMIC DNA]</scope>
    <source>
        <strain evidence="8 9">M1-10</strain>
    </source>
</reference>
<evidence type="ECO:0000313" key="9">
    <source>
        <dbReference type="Proteomes" id="UP001519418"/>
    </source>
</evidence>
<keyword evidence="4 6" id="KW-1133">Transmembrane helix</keyword>
<feature type="transmembrane region" description="Helical" evidence="6">
    <location>
        <begin position="148"/>
        <end position="170"/>
    </location>
</feature>
<keyword evidence="9" id="KW-1185">Reference proteome</keyword>
<dbReference type="PANTHER" id="PTHR23508">
    <property type="entry name" value="CARBOXYLIC ACID TRANSPORTER PROTEIN HOMOLOG"/>
    <property type="match status" value="1"/>
</dbReference>
<feature type="transmembrane region" description="Helical" evidence="6">
    <location>
        <begin position="297"/>
        <end position="316"/>
    </location>
</feature>
<protein>
    <submittedName>
        <fullName evidence="8">MFS transporter</fullName>
    </submittedName>
</protein>
<feature type="domain" description="Major facilitator superfamily (MFS) profile" evidence="7">
    <location>
        <begin position="24"/>
        <end position="410"/>
    </location>
</feature>
<comment type="caution">
    <text evidence="8">The sequence shown here is derived from an EMBL/GenBank/DDBJ whole genome shotgun (WGS) entry which is preliminary data.</text>
</comment>
<name>A0ABS5QQY9_9LACO</name>
<keyword evidence="5 6" id="KW-0472">Membrane</keyword>
<dbReference type="Proteomes" id="UP001519418">
    <property type="component" value="Unassembled WGS sequence"/>
</dbReference>
<dbReference type="RefSeq" id="WP_213820191.1">
    <property type="nucleotide sequence ID" value="NZ_JAAMFI010000004.1"/>
</dbReference>
<proteinExistence type="predicted"/>
<feature type="transmembrane region" description="Helical" evidence="6">
    <location>
        <begin position="322"/>
        <end position="344"/>
    </location>
</feature>
<feature type="transmembrane region" description="Helical" evidence="6">
    <location>
        <begin position="384"/>
        <end position="408"/>
    </location>
</feature>
<dbReference type="PANTHER" id="PTHR23508:SF10">
    <property type="entry name" value="CARBOXYLIC ACID TRANSPORTER PROTEIN HOMOLOG"/>
    <property type="match status" value="1"/>
</dbReference>
<evidence type="ECO:0000259" key="7">
    <source>
        <dbReference type="PROSITE" id="PS50850"/>
    </source>
</evidence>
<dbReference type="SUPFAM" id="SSF103473">
    <property type="entry name" value="MFS general substrate transporter"/>
    <property type="match status" value="1"/>
</dbReference>